<evidence type="ECO:0000313" key="2">
    <source>
        <dbReference type="Proteomes" id="UP001172457"/>
    </source>
</evidence>
<name>A0AA38TNC7_9ASTR</name>
<comment type="caution">
    <text evidence="1">The sequence shown here is derived from an EMBL/GenBank/DDBJ whole genome shotgun (WGS) entry which is preliminary data.</text>
</comment>
<evidence type="ECO:0000313" key="1">
    <source>
        <dbReference type="EMBL" id="KAJ9557251.1"/>
    </source>
</evidence>
<sequence length="190" mass="21947">MVVFLDNIRLNFYQEPSTSLSRNSCNATPRFSTLLDNVSRLAAPLFFCNQILDFSNNKSIAHGTSSVPEISIYGQEEKFLPLVQNLVQPTTSLVHHCNSNFHMPDLEFSDPDELPMELHSRIKELRVSWNKMETILKFKRLLSLPLMEINKILFSYQPMGMIKNYGFRDPELQMHLADYKNIANFTNTLS</sequence>
<protein>
    <submittedName>
        <fullName evidence="1">Uncharacterized protein</fullName>
    </submittedName>
</protein>
<dbReference type="Proteomes" id="UP001172457">
    <property type="component" value="Chromosome 3"/>
</dbReference>
<reference evidence="1" key="1">
    <citation type="submission" date="2023-03" db="EMBL/GenBank/DDBJ databases">
        <title>Chromosome-scale reference genome and RAD-based genetic map of yellow starthistle (Centaurea solstitialis) reveal putative structural variation and QTLs associated with invader traits.</title>
        <authorList>
            <person name="Reatini B."/>
            <person name="Cang F.A."/>
            <person name="Jiang Q."/>
            <person name="Mckibben M.T.W."/>
            <person name="Barker M.S."/>
            <person name="Rieseberg L.H."/>
            <person name="Dlugosch K.M."/>
        </authorList>
    </citation>
    <scope>NUCLEOTIDE SEQUENCE</scope>
    <source>
        <strain evidence="1">CAN-66</strain>
        <tissue evidence="1">Leaf</tissue>
    </source>
</reference>
<dbReference type="AlphaFoldDB" id="A0AA38TNC7"/>
<dbReference type="EMBL" id="JARYMX010000003">
    <property type="protein sequence ID" value="KAJ9557251.1"/>
    <property type="molecule type" value="Genomic_DNA"/>
</dbReference>
<organism evidence="1 2">
    <name type="scientific">Centaurea solstitialis</name>
    <name type="common">yellow star-thistle</name>
    <dbReference type="NCBI Taxonomy" id="347529"/>
    <lineage>
        <taxon>Eukaryota</taxon>
        <taxon>Viridiplantae</taxon>
        <taxon>Streptophyta</taxon>
        <taxon>Embryophyta</taxon>
        <taxon>Tracheophyta</taxon>
        <taxon>Spermatophyta</taxon>
        <taxon>Magnoliopsida</taxon>
        <taxon>eudicotyledons</taxon>
        <taxon>Gunneridae</taxon>
        <taxon>Pentapetalae</taxon>
        <taxon>asterids</taxon>
        <taxon>campanulids</taxon>
        <taxon>Asterales</taxon>
        <taxon>Asteraceae</taxon>
        <taxon>Carduoideae</taxon>
        <taxon>Cardueae</taxon>
        <taxon>Centaureinae</taxon>
        <taxon>Centaurea</taxon>
    </lineage>
</organism>
<gene>
    <name evidence="1" type="ORF">OSB04_011865</name>
</gene>
<proteinExistence type="predicted"/>
<accession>A0AA38TNC7</accession>
<keyword evidence="2" id="KW-1185">Reference proteome</keyword>